<dbReference type="EMBL" id="JMCC02000057">
    <property type="protein sequence ID" value="KIG15303.1"/>
    <property type="molecule type" value="Genomic_DNA"/>
</dbReference>
<organism evidence="1 2">
    <name type="scientific">Enhygromyxa salina</name>
    <dbReference type="NCBI Taxonomy" id="215803"/>
    <lineage>
        <taxon>Bacteria</taxon>
        <taxon>Pseudomonadati</taxon>
        <taxon>Myxococcota</taxon>
        <taxon>Polyangia</taxon>
        <taxon>Nannocystales</taxon>
        <taxon>Nannocystaceae</taxon>
        <taxon>Enhygromyxa</taxon>
    </lineage>
</organism>
<dbReference type="Proteomes" id="UP000031599">
    <property type="component" value="Unassembled WGS sequence"/>
</dbReference>
<gene>
    <name evidence="1" type="ORF">DB30_05730</name>
</gene>
<evidence type="ECO:0000313" key="2">
    <source>
        <dbReference type="Proteomes" id="UP000031599"/>
    </source>
</evidence>
<protein>
    <recommendedName>
        <fullName evidence="3">Cyclic nucleotide-binding domain-containing protein</fullName>
    </recommendedName>
</protein>
<name>A0A0C1ZW87_9BACT</name>
<evidence type="ECO:0008006" key="3">
    <source>
        <dbReference type="Google" id="ProtNLM"/>
    </source>
</evidence>
<dbReference type="AlphaFoldDB" id="A0A0C1ZW87"/>
<evidence type="ECO:0000313" key="1">
    <source>
        <dbReference type="EMBL" id="KIG15303.1"/>
    </source>
</evidence>
<sequence>MSDNLAHQPPTPDKASLIRFLLTCPMFQRLSAQDVEPLAARLQMRHYDDGTNLLSGGVADGKTPLRVVVHGGATWEPDDSTEQRGAWMLAPGSCCGLGTVNAWARAKKIPGTWSAPDPAPIRCKSVGPLWVLELAPQDFDEVFTDPQGEPICTELLCMFPTSIKAPEVVAALRDTPQFARVTTPKLYRLLERAPTLNYGPFDPMELEQDPDDPQQFGPHGKSVKGPALYYVVEGELSVSNDDQTVSLGVGELGGPGLFDEGVQVNQFAAKSVNEARAVVLTQRALMDQIRADPGLARALGPRGYGKELNP</sequence>
<proteinExistence type="predicted"/>
<accession>A0A0C1ZW87</accession>
<reference evidence="1 2" key="1">
    <citation type="submission" date="2014-12" db="EMBL/GenBank/DDBJ databases">
        <title>Genome assembly of Enhygromyxa salina DSM 15201.</title>
        <authorList>
            <person name="Sharma G."/>
            <person name="Subramanian S."/>
        </authorList>
    </citation>
    <scope>NUCLEOTIDE SEQUENCE [LARGE SCALE GENOMIC DNA]</scope>
    <source>
        <strain evidence="1 2">DSM 15201</strain>
    </source>
</reference>
<dbReference type="RefSeq" id="WP_146659977.1">
    <property type="nucleotide sequence ID" value="NZ_JMCC02000057.1"/>
</dbReference>
<comment type="caution">
    <text evidence="1">The sequence shown here is derived from an EMBL/GenBank/DDBJ whole genome shotgun (WGS) entry which is preliminary data.</text>
</comment>